<keyword evidence="4 7" id="KW-1133">Transmembrane helix</keyword>
<evidence type="ECO:0000256" key="4">
    <source>
        <dbReference type="ARBA" id="ARBA00022989"/>
    </source>
</evidence>
<dbReference type="AlphaFoldDB" id="A0A0D2LG12"/>
<feature type="transmembrane region" description="Helical" evidence="7">
    <location>
        <begin position="392"/>
        <end position="411"/>
    </location>
</feature>
<feature type="transmembrane region" description="Helical" evidence="7">
    <location>
        <begin position="212"/>
        <end position="230"/>
    </location>
</feature>
<dbReference type="InterPro" id="IPR036259">
    <property type="entry name" value="MFS_trans_sf"/>
</dbReference>
<evidence type="ECO:0000256" key="5">
    <source>
        <dbReference type="ARBA" id="ARBA00023136"/>
    </source>
</evidence>
<evidence type="ECO:0000256" key="6">
    <source>
        <dbReference type="SAM" id="MobiDB-lite"/>
    </source>
</evidence>
<evidence type="ECO:0000313" key="8">
    <source>
        <dbReference type="EMBL" id="KJA26552.1"/>
    </source>
</evidence>
<evidence type="ECO:0000256" key="2">
    <source>
        <dbReference type="ARBA" id="ARBA00022448"/>
    </source>
</evidence>
<dbReference type="OrthoDB" id="1935484at2759"/>
<dbReference type="PANTHER" id="PTHR43791">
    <property type="entry name" value="PERMEASE-RELATED"/>
    <property type="match status" value="1"/>
</dbReference>
<keyword evidence="5 7" id="KW-0472">Membrane</keyword>
<dbReference type="PANTHER" id="PTHR43791:SF65">
    <property type="entry name" value="MAJOR FACILITATOR SUPERFAMILY (MFS) PROFILE DOMAIN-CONTAINING PROTEIN-RELATED"/>
    <property type="match status" value="1"/>
</dbReference>
<feature type="compositionally biased region" description="Basic and acidic residues" evidence="6">
    <location>
        <begin position="16"/>
        <end position="28"/>
    </location>
</feature>
<keyword evidence="3 7" id="KW-0812">Transmembrane</keyword>
<evidence type="ECO:0008006" key="10">
    <source>
        <dbReference type="Google" id="ProtNLM"/>
    </source>
</evidence>
<dbReference type="FunFam" id="1.20.1250.20:FF:000106">
    <property type="entry name" value="MFS transporter, putative"/>
    <property type="match status" value="1"/>
</dbReference>
<evidence type="ECO:0000256" key="1">
    <source>
        <dbReference type="ARBA" id="ARBA00004141"/>
    </source>
</evidence>
<proteinExistence type="predicted"/>
<accession>A0A0D2LG12</accession>
<evidence type="ECO:0000256" key="3">
    <source>
        <dbReference type="ARBA" id="ARBA00022692"/>
    </source>
</evidence>
<feature type="transmembrane region" description="Helical" evidence="7">
    <location>
        <begin position="423"/>
        <end position="440"/>
    </location>
</feature>
<keyword evidence="9" id="KW-1185">Reference proteome</keyword>
<feature type="region of interest" description="Disordered" evidence="6">
    <location>
        <begin position="16"/>
        <end position="44"/>
    </location>
</feature>
<evidence type="ECO:0000256" key="7">
    <source>
        <dbReference type="SAM" id="Phobius"/>
    </source>
</evidence>
<dbReference type="SUPFAM" id="SSF103473">
    <property type="entry name" value="MFS general substrate transporter"/>
    <property type="match status" value="1"/>
</dbReference>
<feature type="transmembrane region" description="Helical" evidence="7">
    <location>
        <begin position="516"/>
        <end position="534"/>
    </location>
</feature>
<dbReference type="GO" id="GO:0016020">
    <property type="term" value="C:membrane"/>
    <property type="evidence" value="ECO:0007669"/>
    <property type="project" value="UniProtKB-SubCell"/>
</dbReference>
<organism evidence="8 9">
    <name type="scientific">Hypholoma sublateritium (strain FD-334 SS-4)</name>
    <dbReference type="NCBI Taxonomy" id="945553"/>
    <lineage>
        <taxon>Eukaryota</taxon>
        <taxon>Fungi</taxon>
        <taxon>Dikarya</taxon>
        <taxon>Basidiomycota</taxon>
        <taxon>Agaricomycotina</taxon>
        <taxon>Agaricomycetes</taxon>
        <taxon>Agaricomycetidae</taxon>
        <taxon>Agaricales</taxon>
        <taxon>Agaricineae</taxon>
        <taxon>Strophariaceae</taxon>
        <taxon>Hypholoma</taxon>
    </lineage>
</organism>
<name>A0A0D2LG12_HYPSF</name>
<comment type="subcellular location">
    <subcellularLocation>
        <location evidence="1">Membrane</location>
        <topology evidence="1">Multi-pass membrane protein</topology>
    </subcellularLocation>
</comment>
<gene>
    <name evidence="8" type="ORF">HYPSUDRAFT_36269</name>
</gene>
<feature type="transmembrane region" description="Helical" evidence="7">
    <location>
        <begin position="275"/>
        <end position="296"/>
    </location>
</feature>
<reference evidence="9" key="1">
    <citation type="submission" date="2014-04" db="EMBL/GenBank/DDBJ databases">
        <title>Evolutionary Origins and Diversification of the Mycorrhizal Mutualists.</title>
        <authorList>
            <consortium name="DOE Joint Genome Institute"/>
            <consortium name="Mycorrhizal Genomics Consortium"/>
            <person name="Kohler A."/>
            <person name="Kuo A."/>
            <person name="Nagy L.G."/>
            <person name="Floudas D."/>
            <person name="Copeland A."/>
            <person name="Barry K.W."/>
            <person name="Cichocki N."/>
            <person name="Veneault-Fourrey C."/>
            <person name="LaButti K."/>
            <person name="Lindquist E.A."/>
            <person name="Lipzen A."/>
            <person name="Lundell T."/>
            <person name="Morin E."/>
            <person name="Murat C."/>
            <person name="Riley R."/>
            <person name="Ohm R."/>
            <person name="Sun H."/>
            <person name="Tunlid A."/>
            <person name="Henrissat B."/>
            <person name="Grigoriev I.V."/>
            <person name="Hibbett D.S."/>
            <person name="Martin F."/>
        </authorList>
    </citation>
    <scope>NUCLEOTIDE SEQUENCE [LARGE SCALE GENOMIC DNA]</scope>
    <source>
        <strain evidence="9">FD-334 SS-4</strain>
    </source>
</reference>
<dbReference type="Pfam" id="PF07690">
    <property type="entry name" value="MFS_1"/>
    <property type="match status" value="1"/>
</dbReference>
<keyword evidence="2" id="KW-0813">Transport</keyword>
<sequence length="574" mass="65815">MSTTLFVPEKEKVNVDEKNYDADTKSSLDDDSIPELGTPHSSSATERTVGLARLWRKNKVDLDAIATQPSVFDNPVTLEVYRPPPVFENAHRFDPLARWTWREENSVIRKIDFRIMIWAFIMFFSLEMDRSNLSQANTDNFLGDLKLNTNDFNLGNILFKLSFLLAELPSQLVSKRVGPDVWIPCQMVLWSIVSMSQFWLNGRGTFLACRCLLGFLQGGFIPDIVLYLSYFYTKNELPLRLAIFWVSNYTADLCSAFLAAGILKLRGVHGKAGWRYLFLLEGGFTLAIGLLSFALMPPGPTQTKAWYRPKGWFTEREEVIMVNRVLRDDPSKSGMHNREGLTVKMIWESVKDWRMWPIYILGLTHLIPVGPPQTYLTLSLRNLGFTTIQTNLLSIPSIVLGMIGLVTMTIVSEVVNSRVGATIVLQFWALPLLITLYTFTSETSQWVYFAVVTLIAGYPYVHPIQVAWASRNSYSVRTRTISASVYNICVQISGIISANIYRADDKPLYKRGNRDLIAICSMNFILYIGTFFFYRTLNRKRDQKWKEMTTQEQQKYLETTTDEGNQRLDFRFAY</sequence>
<feature type="transmembrane region" description="Helical" evidence="7">
    <location>
        <begin position="446"/>
        <end position="469"/>
    </location>
</feature>
<evidence type="ECO:0000313" key="9">
    <source>
        <dbReference type="Proteomes" id="UP000054270"/>
    </source>
</evidence>
<dbReference type="GO" id="GO:0022857">
    <property type="term" value="F:transmembrane transporter activity"/>
    <property type="evidence" value="ECO:0007669"/>
    <property type="project" value="InterPro"/>
</dbReference>
<dbReference type="InterPro" id="IPR011701">
    <property type="entry name" value="MFS"/>
</dbReference>
<feature type="transmembrane region" description="Helical" evidence="7">
    <location>
        <begin position="481"/>
        <end position="501"/>
    </location>
</feature>
<dbReference type="Gene3D" id="1.20.1250.20">
    <property type="entry name" value="MFS general substrate transporter like domains"/>
    <property type="match status" value="1"/>
</dbReference>
<dbReference type="OMA" id="WQSFKDY"/>
<protein>
    <recommendedName>
        <fullName evidence="10">Major facilitator superfamily (MFS) profile domain-containing protein</fullName>
    </recommendedName>
</protein>
<feature type="transmembrane region" description="Helical" evidence="7">
    <location>
        <begin position="242"/>
        <end position="263"/>
    </location>
</feature>
<dbReference type="EMBL" id="KN817527">
    <property type="protein sequence ID" value="KJA26552.1"/>
    <property type="molecule type" value="Genomic_DNA"/>
</dbReference>
<dbReference type="Proteomes" id="UP000054270">
    <property type="component" value="Unassembled WGS sequence"/>
</dbReference>